<reference evidence="10" key="1">
    <citation type="submission" date="2022-06" db="EMBL/GenBank/DDBJ databases">
        <title>Rothia sp. isolated from sandalwood seedling.</title>
        <authorList>
            <person name="Tuikhar N."/>
            <person name="Kirdat K."/>
            <person name="Thorat V."/>
            <person name="Swetha P."/>
            <person name="Padma S."/>
            <person name="Sundararaj R."/>
            <person name="Yadav A."/>
        </authorList>
    </citation>
    <scope>NUCLEOTIDE SEQUENCE</scope>
    <source>
        <strain evidence="10">AR01</strain>
    </source>
</reference>
<evidence type="ECO:0000256" key="7">
    <source>
        <dbReference type="ARBA" id="ARBA00023136"/>
    </source>
</evidence>
<evidence type="ECO:0000256" key="8">
    <source>
        <dbReference type="SAM" id="MobiDB-lite"/>
    </source>
</evidence>
<dbReference type="AlphaFoldDB" id="A0A9X2HIB3"/>
<dbReference type="InterPro" id="IPR003593">
    <property type="entry name" value="AAA+_ATPase"/>
</dbReference>
<comment type="caution">
    <text evidence="10">The sequence shown here is derived from an EMBL/GenBank/DDBJ whole genome shotgun (WGS) entry which is preliminary data.</text>
</comment>
<comment type="subcellular location">
    <subcellularLocation>
        <location evidence="1">Cell membrane</location>
        <topology evidence="1">Peripheral membrane protein</topology>
    </subcellularLocation>
</comment>
<evidence type="ECO:0000256" key="6">
    <source>
        <dbReference type="ARBA" id="ARBA00022840"/>
    </source>
</evidence>
<dbReference type="RefSeq" id="WP_254168646.1">
    <property type="nucleotide sequence ID" value="NZ_JANAFB010000049.1"/>
</dbReference>
<evidence type="ECO:0000256" key="3">
    <source>
        <dbReference type="ARBA" id="ARBA00022448"/>
    </source>
</evidence>
<dbReference type="EMBL" id="JANAFB010000049">
    <property type="protein sequence ID" value="MCP3427052.1"/>
    <property type="molecule type" value="Genomic_DNA"/>
</dbReference>
<dbReference type="PROSITE" id="PS00211">
    <property type="entry name" value="ABC_TRANSPORTER_1"/>
    <property type="match status" value="1"/>
</dbReference>
<feature type="non-terminal residue" evidence="10">
    <location>
        <position position="472"/>
    </location>
</feature>
<dbReference type="PANTHER" id="PTHR43297">
    <property type="entry name" value="OLIGOPEPTIDE TRANSPORT ATP-BINDING PROTEIN APPD"/>
    <property type="match status" value="1"/>
</dbReference>
<organism evidence="10 11">
    <name type="scientific">Rothia santali</name>
    <dbReference type="NCBI Taxonomy" id="2949643"/>
    <lineage>
        <taxon>Bacteria</taxon>
        <taxon>Bacillati</taxon>
        <taxon>Actinomycetota</taxon>
        <taxon>Actinomycetes</taxon>
        <taxon>Micrococcales</taxon>
        <taxon>Micrococcaceae</taxon>
        <taxon>Rothia</taxon>
    </lineage>
</organism>
<evidence type="ECO:0000259" key="9">
    <source>
        <dbReference type="PROSITE" id="PS50893"/>
    </source>
</evidence>
<gene>
    <name evidence="10" type="ORF">NBM05_13790</name>
</gene>
<dbReference type="Gene3D" id="3.30.160.800">
    <property type="match status" value="1"/>
</dbReference>
<feature type="domain" description="ABC transporter" evidence="9">
    <location>
        <begin position="62"/>
        <end position="311"/>
    </location>
</feature>
<dbReference type="SUPFAM" id="SSF52540">
    <property type="entry name" value="P-loop containing nucleoside triphosphate hydrolases"/>
    <property type="match status" value="2"/>
</dbReference>
<feature type="compositionally biased region" description="Gly residues" evidence="8">
    <location>
        <begin position="22"/>
        <end position="32"/>
    </location>
</feature>
<dbReference type="PANTHER" id="PTHR43297:SF2">
    <property type="entry name" value="DIPEPTIDE TRANSPORT ATP-BINDING PROTEIN DPPD"/>
    <property type="match status" value="1"/>
</dbReference>
<accession>A0A9X2HIB3</accession>
<evidence type="ECO:0000256" key="5">
    <source>
        <dbReference type="ARBA" id="ARBA00022741"/>
    </source>
</evidence>
<dbReference type="PROSITE" id="PS50893">
    <property type="entry name" value="ABC_TRANSPORTER_2"/>
    <property type="match status" value="1"/>
</dbReference>
<evidence type="ECO:0000256" key="2">
    <source>
        <dbReference type="ARBA" id="ARBA00005417"/>
    </source>
</evidence>
<dbReference type="CDD" id="cd03257">
    <property type="entry name" value="ABC_NikE_OppD_transporters"/>
    <property type="match status" value="1"/>
</dbReference>
<dbReference type="Proteomes" id="UP001139502">
    <property type="component" value="Unassembled WGS sequence"/>
</dbReference>
<dbReference type="GO" id="GO:0016887">
    <property type="term" value="F:ATP hydrolysis activity"/>
    <property type="evidence" value="ECO:0007669"/>
    <property type="project" value="InterPro"/>
</dbReference>
<keyword evidence="4" id="KW-1003">Cell membrane</keyword>
<dbReference type="Pfam" id="PF00005">
    <property type="entry name" value="ABC_tran"/>
    <property type="match status" value="1"/>
</dbReference>
<keyword evidence="11" id="KW-1185">Reference proteome</keyword>
<keyword evidence="7" id="KW-0472">Membrane</keyword>
<dbReference type="InterPro" id="IPR017871">
    <property type="entry name" value="ABC_transporter-like_CS"/>
</dbReference>
<sequence>MSPTQHTTSRPETGSVATAGARGVGAGAGARPGGAAPDGVRPRASGGPASVAPDAAGAPPVLRIEDLGVAYSLRGAREPRQALHGVSLSVARGGMTAVVGESGSGKSTTASAVIGMLAGNASVTSGSVRLGERELLGASEPELQRIRGAHVGYIPQDPGNSLNPLKTVGANVAEALRIHRRAGRAEARERVLGLLERVGLDRPELRARQFPHELSGGMRQRVLIASAIALSPELIIADEPTSALDVTVQQRILDLLDDLRREEGTSILFITHDLAVAGERADRDLDAMVELFGAAERYVEQQPGAGAREFLEYLDSQDLPMDTLAPAATARPSVALATPASAAGREWGWVHVAAVQQGTWPNTTLRGGLLATTELSDVVTLGWERAAAATHRTRLRETRYDELRTFATAVSRAREKLVVSAVSNAEEEPSEFLDVLAPQQLDGAGLTEVRRPMTLRGLVAELRLAAQDSARP</sequence>
<dbReference type="Gene3D" id="3.40.50.300">
    <property type="entry name" value="P-loop containing nucleotide triphosphate hydrolases"/>
    <property type="match status" value="1"/>
</dbReference>
<dbReference type="InterPro" id="IPR003439">
    <property type="entry name" value="ABC_transporter-like_ATP-bd"/>
</dbReference>
<protein>
    <submittedName>
        <fullName evidence="10">ABC transporter ATP-binding protein</fullName>
    </submittedName>
</protein>
<dbReference type="InterPro" id="IPR050388">
    <property type="entry name" value="ABC_Ni/Peptide_Import"/>
</dbReference>
<dbReference type="SMART" id="SM00382">
    <property type="entry name" value="AAA"/>
    <property type="match status" value="1"/>
</dbReference>
<dbReference type="GO" id="GO:0005524">
    <property type="term" value="F:ATP binding"/>
    <property type="evidence" value="ECO:0007669"/>
    <property type="project" value="UniProtKB-KW"/>
</dbReference>
<name>A0A9X2HIB3_9MICC</name>
<evidence type="ECO:0000313" key="10">
    <source>
        <dbReference type="EMBL" id="MCP3427052.1"/>
    </source>
</evidence>
<keyword evidence="6 10" id="KW-0067">ATP-binding</keyword>
<evidence type="ECO:0000313" key="11">
    <source>
        <dbReference type="Proteomes" id="UP001139502"/>
    </source>
</evidence>
<keyword evidence="3" id="KW-0813">Transport</keyword>
<dbReference type="InterPro" id="IPR027417">
    <property type="entry name" value="P-loop_NTPase"/>
</dbReference>
<evidence type="ECO:0000256" key="4">
    <source>
        <dbReference type="ARBA" id="ARBA00022475"/>
    </source>
</evidence>
<dbReference type="GO" id="GO:0005886">
    <property type="term" value="C:plasma membrane"/>
    <property type="evidence" value="ECO:0007669"/>
    <property type="project" value="UniProtKB-SubCell"/>
</dbReference>
<feature type="region of interest" description="Disordered" evidence="8">
    <location>
        <begin position="1"/>
        <end position="56"/>
    </location>
</feature>
<keyword evidence="5" id="KW-0547">Nucleotide-binding</keyword>
<feature type="compositionally biased region" description="Low complexity" evidence="8">
    <location>
        <begin position="33"/>
        <end position="44"/>
    </location>
</feature>
<evidence type="ECO:0000256" key="1">
    <source>
        <dbReference type="ARBA" id="ARBA00004202"/>
    </source>
</evidence>
<feature type="compositionally biased region" description="Polar residues" evidence="8">
    <location>
        <begin position="1"/>
        <end position="12"/>
    </location>
</feature>
<proteinExistence type="inferred from homology"/>
<comment type="similarity">
    <text evidence="2">Belongs to the ABC transporter superfamily.</text>
</comment>